<dbReference type="eggNOG" id="KOG2197">
    <property type="taxonomic scope" value="Eukaryota"/>
</dbReference>
<dbReference type="EMBL" id="GL433858">
    <property type="protein sequence ID" value="EFN52130.1"/>
    <property type="molecule type" value="Genomic_DNA"/>
</dbReference>
<dbReference type="InterPro" id="IPR000195">
    <property type="entry name" value="Rab-GAP-TBC_dom"/>
</dbReference>
<dbReference type="Gene3D" id="1.10.472.80">
    <property type="entry name" value="Ypt/Rab-GAP domain of gyp1p, domain 3"/>
    <property type="match status" value="1"/>
</dbReference>
<dbReference type="PANTHER" id="PTHR22957">
    <property type="entry name" value="TBC1 DOMAIN FAMILY MEMBER GTPASE-ACTIVATING PROTEIN"/>
    <property type="match status" value="1"/>
</dbReference>
<dbReference type="Proteomes" id="UP000008141">
    <property type="component" value="Unassembled WGS sequence"/>
</dbReference>
<dbReference type="OrthoDB" id="10264062at2759"/>
<sequence>MSRTGGGKEVLSTAAVVVGVGVGVAAFAGLGLAGAAFGAGVLSASAFDSFTARRAKPPLQHEGVKRDEQGYIENWPKVLKAVQDGGVAPELRAELWPLLLGVFPHTSTQQERSRELEQLRRLYIKLVLVCRELDDQLQALRNSTSGGSNGSGTSGGNGVAVANGADEAPADSAGLSVRSEAGSASASALQLGTRSPVPLPGNLAAFAEAHRIIVMDAVRTDLRRGMQHPAIGGRASIGPASGTGPTLTILPVAVGDGLPELMMVGPPPRDPTAPSTEAELAEIAADPGAAAEAGQLPRWRSALAHDMLWGAAHLDDPHRCQMLRLVNILSAYAVHDPETGYCQGMSDLAAVFVQLFDDDALAFACFERLMRSARRNFKHDETGIRHQLQQIARVLRDTDPTLYRKLQQLGAEDCMFAYRMVVVMLRRELPPVACCTLWEMQWAHEAAEGEACAAAGGGLGGSSSRASFRQQQTGAVAGGEGGEGVSRTSSDGAASAATATAAAGLRSTVHGLSEATASARAAAALGQRPASSGGRQSGSARLSAAVPDGSSGEDQPPEFVLQFIAAVVRAQRGRIMTDCREHDDVLRLFNSLQIEFWPSVAQARKQHKAYVGLGAVVRG</sequence>
<evidence type="ECO:0000256" key="1">
    <source>
        <dbReference type="SAM" id="MobiDB-lite"/>
    </source>
</evidence>
<dbReference type="PANTHER" id="PTHR22957:SF507">
    <property type="entry name" value="OS08G0547200 PROTEIN"/>
    <property type="match status" value="1"/>
</dbReference>
<dbReference type="SUPFAM" id="SSF47923">
    <property type="entry name" value="Ypt/Rab-GAP domain of gyp1p"/>
    <property type="match status" value="2"/>
</dbReference>
<feature type="region of interest" description="Disordered" evidence="1">
    <location>
        <begin position="143"/>
        <end position="177"/>
    </location>
</feature>
<dbReference type="FunCoup" id="E1ZPV4">
    <property type="interactions" value="435"/>
</dbReference>
<dbReference type="KEGG" id="cvr:CHLNCDRAFT_139250"/>
<name>E1ZPV4_CHLVA</name>
<dbReference type="RefSeq" id="XP_005844232.1">
    <property type="nucleotide sequence ID" value="XM_005844170.1"/>
</dbReference>
<dbReference type="GO" id="GO:0005096">
    <property type="term" value="F:GTPase activator activity"/>
    <property type="evidence" value="ECO:0007669"/>
    <property type="project" value="TreeGrafter"/>
</dbReference>
<dbReference type="STRING" id="554065.E1ZPV4"/>
<protein>
    <recommendedName>
        <fullName evidence="2">Rab-GAP TBC domain-containing protein</fullName>
    </recommendedName>
</protein>
<evidence type="ECO:0000259" key="2">
    <source>
        <dbReference type="PROSITE" id="PS50086"/>
    </source>
</evidence>
<feature type="compositionally biased region" description="Low complexity" evidence="1">
    <location>
        <begin position="523"/>
        <end position="545"/>
    </location>
</feature>
<organism evidence="4">
    <name type="scientific">Chlorella variabilis</name>
    <name type="common">Green alga</name>
    <dbReference type="NCBI Taxonomy" id="554065"/>
    <lineage>
        <taxon>Eukaryota</taxon>
        <taxon>Viridiplantae</taxon>
        <taxon>Chlorophyta</taxon>
        <taxon>core chlorophytes</taxon>
        <taxon>Trebouxiophyceae</taxon>
        <taxon>Chlorellales</taxon>
        <taxon>Chlorellaceae</taxon>
        <taxon>Chlorella clade</taxon>
        <taxon>Chlorella</taxon>
    </lineage>
</organism>
<evidence type="ECO:0000313" key="3">
    <source>
        <dbReference type="EMBL" id="EFN52130.1"/>
    </source>
</evidence>
<dbReference type="Gene3D" id="1.10.8.270">
    <property type="entry name" value="putative rabgap domain of human tbc1 domain family member 14 like domains"/>
    <property type="match status" value="1"/>
</dbReference>
<dbReference type="InParanoid" id="E1ZPV4"/>
<gene>
    <name evidence="3" type="ORF">CHLNCDRAFT_139250</name>
</gene>
<evidence type="ECO:0000313" key="4">
    <source>
        <dbReference type="Proteomes" id="UP000008141"/>
    </source>
</evidence>
<dbReference type="PROSITE" id="PS50086">
    <property type="entry name" value="TBC_RABGAP"/>
    <property type="match status" value="1"/>
</dbReference>
<feature type="region of interest" description="Disordered" evidence="1">
    <location>
        <begin position="523"/>
        <end position="554"/>
    </location>
</feature>
<feature type="domain" description="Rab-GAP TBC" evidence="2">
    <location>
        <begin position="86"/>
        <end position="445"/>
    </location>
</feature>
<keyword evidence="4" id="KW-1185">Reference proteome</keyword>
<feature type="compositionally biased region" description="Gly residues" evidence="1">
    <location>
        <begin position="147"/>
        <end position="158"/>
    </location>
</feature>
<dbReference type="InterPro" id="IPR035969">
    <property type="entry name" value="Rab-GAP_TBC_sf"/>
</dbReference>
<reference evidence="3 4" key="1">
    <citation type="journal article" date="2010" name="Plant Cell">
        <title>The Chlorella variabilis NC64A genome reveals adaptation to photosymbiosis, coevolution with viruses, and cryptic sex.</title>
        <authorList>
            <person name="Blanc G."/>
            <person name="Duncan G."/>
            <person name="Agarkova I."/>
            <person name="Borodovsky M."/>
            <person name="Gurnon J."/>
            <person name="Kuo A."/>
            <person name="Lindquist E."/>
            <person name="Lucas S."/>
            <person name="Pangilinan J."/>
            <person name="Polle J."/>
            <person name="Salamov A."/>
            <person name="Terry A."/>
            <person name="Yamada T."/>
            <person name="Dunigan D.D."/>
            <person name="Grigoriev I.V."/>
            <person name="Claverie J.M."/>
            <person name="Van Etten J.L."/>
        </authorList>
    </citation>
    <scope>NUCLEOTIDE SEQUENCE [LARGE SCALE GENOMIC DNA]</scope>
    <source>
        <strain evidence="3 4">NC64A</strain>
    </source>
</reference>
<proteinExistence type="predicted"/>
<dbReference type="Pfam" id="PF00566">
    <property type="entry name" value="RabGAP-TBC"/>
    <property type="match status" value="1"/>
</dbReference>
<dbReference type="AlphaFoldDB" id="E1ZPV4"/>
<feature type="region of interest" description="Disordered" evidence="1">
    <location>
        <begin position="463"/>
        <end position="492"/>
    </location>
</feature>
<dbReference type="SMART" id="SM00164">
    <property type="entry name" value="TBC"/>
    <property type="match status" value="1"/>
</dbReference>
<dbReference type="GeneID" id="17351474"/>
<accession>E1ZPV4</accession>